<dbReference type="EMBL" id="JBFXLS010000088">
    <property type="protein sequence ID" value="KAL2817891.1"/>
    <property type="molecule type" value="Genomic_DNA"/>
</dbReference>
<dbReference type="Gene3D" id="3.50.50.60">
    <property type="entry name" value="FAD/NAD(P)-binding domain"/>
    <property type="match status" value="1"/>
</dbReference>
<evidence type="ECO:0000256" key="2">
    <source>
        <dbReference type="ARBA" id="ARBA00022630"/>
    </source>
</evidence>
<protein>
    <recommendedName>
        <fullName evidence="7">FAD/NAD(P)-binding domain-containing protein</fullName>
    </recommendedName>
</protein>
<reference evidence="5 6" key="1">
    <citation type="submission" date="2024-07" db="EMBL/GenBank/DDBJ databases">
        <title>Section-level genome sequencing and comparative genomics of Aspergillus sections Usti and Cavernicolus.</title>
        <authorList>
            <consortium name="Lawrence Berkeley National Laboratory"/>
            <person name="Nybo J.L."/>
            <person name="Vesth T.C."/>
            <person name="Theobald S."/>
            <person name="Frisvad J.C."/>
            <person name="Larsen T.O."/>
            <person name="Kjaerboelling I."/>
            <person name="Rothschild-Mancinelli K."/>
            <person name="Lyhne E.K."/>
            <person name="Kogle M.E."/>
            <person name="Barry K."/>
            <person name="Clum A."/>
            <person name="Na H."/>
            <person name="Ledsgaard L."/>
            <person name="Lin J."/>
            <person name="Lipzen A."/>
            <person name="Kuo A."/>
            <person name="Riley R."/>
            <person name="Mondo S."/>
            <person name="LaButti K."/>
            <person name="Haridas S."/>
            <person name="Pangalinan J."/>
            <person name="Salamov A.A."/>
            <person name="Simmons B.A."/>
            <person name="Magnuson J.K."/>
            <person name="Chen J."/>
            <person name="Drula E."/>
            <person name="Henrissat B."/>
            <person name="Wiebenga A."/>
            <person name="Lubbers R.J."/>
            <person name="Gomes A.C."/>
            <person name="Makela M.R."/>
            <person name="Stajich J."/>
            <person name="Grigoriev I.V."/>
            <person name="Mortensen U.H."/>
            <person name="De vries R.P."/>
            <person name="Baker S.E."/>
            <person name="Andersen M.R."/>
        </authorList>
    </citation>
    <scope>NUCLEOTIDE SEQUENCE [LARGE SCALE GENOMIC DNA]</scope>
    <source>
        <strain evidence="5 6">CBS 600.67</strain>
    </source>
</reference>
<keyword evidence="6" id="KW-1185">Reference proteome</keyword>
<dbReference type="InterPro" id="IPR036188">
    <property type="entry name" value="FAD/NAD-bd_sf"/>
</dbReference>
<evidence type="ECO:0008006" key="7">
    <source>
        <dbReference type="Google" id="ProtNLM"/>
    </source>
</evidence>
<keyword evidence="2" id="KW-0285">Flavoprotein</keyword>
<evidence type="ECO:0000313" key="5">
    <source>
        <dbReference type="EMBL" id="KAL2817891.1"/>
    </source>
</evidence>
<keyword evidence="4" id="KW-0560">Oxidoreductase</keyword>
<dbReference type="Pfam" id="PF00743">
    <property type="entry name" value="FMO-like"/>
    <property type="match status" value="1"/>
</dbReference>
<organism evidence="5 6">
    <name type="scientific">Aspergillus cavernicola</name>
    <dbReference type="NCBI Taxonomy" id="176166"/>
    <lineage>
        <taxon>Eukaryota</taxon>
        <taxon>Fungi</taxon>
        <taxon>Dikarya</taxon>
        <taxon>Ascomycota</taxon>
        <taxon>Pezizomycotina</taxon>
        <taxon>Eurotiomycetes</taxon>
        <taxon>Eurotiomycetidae</taxon>
        <taxon>Eurotiales</taxon>
        <taxon>Aspergillaceae</taxon>
        <taxon>Aspergillus</taxon>
        <taxon>Aspergillus subgen. Nidulantes</taxon>
    </lineage>
</organism>
<comment type="similarity">
    <text evidence="1">Belongs to the FMO family.</text>
</comment>
<dbReference type="InterPro" id="IPR050346">
    <property type="entry name" value="FMO-like"/>
</dbReference>
<keyword evidence="3" id="KW-0274">FAD</keyword>
<dbReference type="PANTHER" id="PTHR23023">
    <property type="entry name" value="DIMETHYLANILINE MONOOXYGENASE"/>
    <property type="match status" value="1"/>
</dbReference>
<dbReference type="InterPro" id="IPR020946">
    <property type="entry name" value="Flavin_mOase-like"/>
</dbReference>
<accession>A0ABR4HQY7</accession>
<proteinExistence type="inferred from homology"/>
<dbReference type="PRINTS" id="PR00411">
    <property type="entry name" value="PNDRDTASEI"/>
</dbReference>
<gene>
    <name evidence="5" type="ORF">BDW59DRAFT_130126</name>
</gene>
<dbReference type="Proteomes" id="UP001610335">
    <property type="component" value="Unassembled WGS sequence"/>
</dbReference>
<name>A0ABR4HQY7_9EURO</name>
<evidence type="ECO:0000256" key="1">
    <source>
        <dbReference type="ARBA" id="ARBA00009183"/>
    </source>
</evidence>
<evidence type="ECO:0000256" key="3">
    <source>
        <dbReference type="ARBA" id="ARBA00022827"/>
    </source>
</evidence>
<evidence type="ECO:0000256" key="4">
    <source>
        <dbReference type="ARBA" id="ARBA00023002"/>
    </source>
</evidence>
<comment type="caution">
    <text evidence="5">The sequence shown here is derived from an EMBL/GenBank/DDBJ whole genome shotgun (WGS) entry which is preliminary data.</text>
</comment>
<dbReference type="SUPFAM" id="SSF51905">
    <property type="entry name" value="FAD/NAD(P)-binding domain"/>
    <property type="match status" value="2"/>
</dbReference>
<evidence type="ECO:0000313" key="6">
    <source>
        <dbReference type="Proteomes" id="UP001610335"/>
    </source>
</evidence>
<sequence length="583" mass="65554">METVDLIIIGAGWNGLVTAKTALEFDPSLTLLILESSSSVGGVWSKDRLYKGLQTNNVLGSYEYSDFAMIDVIPSLQAGQHIPGEDVHTYLKAYTEHFDLANKIRLNYLVESVEYTPEKSWVVRGIDGSKDLSERPDYEILTPKLILATGLTSQGRIPAFEGQEFFEAPLFHVRDFALHQGSVTNQGTPVTILGGGKSGWDAVYACASTGREVNWVIRESGHGPIWMMPKLVTPFKLLLENLPATRVVSLFSPCVWTDPGDRFSFVRRFLHGTWLGRKLVGVFWGLVERELVQSNRYEEHEETQKLRPWIGPFWVSTVIGVLNYPTDLFGLVRKGTLKIHIADITKLTPNTVHLSNGNTVRSSALVLCTGWKATPNIRFSPEGIEERLGFPWATDPVDQDLVKLARKEIFDKFADLRNPPIQNTQLKPLSTVRDSVTLHPFRLARFIAPVAMWEDRSVTFSGNISTFHTPLVAEVQALWAAVYLYHGLARQETHASILWDTVLHTEFCGLRSPAGYGGRNADFVFDVLPYLDILLRDLGLRPRRKGSLWGNLFHPHGGEDYRGLVGEWKDLHKDIDRIDCDCD</sequence>